<dbReference type="PANTHER" id="PTHR43179:SF12">
    <property type="entry name" value="GALACTOFURANOSYLTRANSFERASE GLFT2"/>
    <property type="match status" value="1"/>
</dbReference>
<accession>A0ABW2UZ36</accession>
<keyword evidence="5" id="KW-0812">Transmembrane</keyword>
<evidence type="ECO:0000313" key="7">
    <source>
        <dbReference type="EMBL" id="MFC7749159.1"/>
    </source>
</evidence>
<evidence type="ECO:0000256" key="5">
    <source>
        <dbReference type="SAM" id="Phobius"/>
    </source>
</evidence>
<comment type="similarity">
    <text evidence="2">Belongs to the glycosyltransferase 2 family.</text>
</comment>
<dbReference type="Pfam" id="PF00535">
    <property type="entry name" value="Glycos_transf_2"/>
    <property type="match status" value="1"/>
</dbReference>
<dbReference type="InterPro" id="IPR029044">
    <property type="entry name" value="Nucleotide-diphossugar_trans"/>
</dbReference>
<reference evidence="8" key="1">
    <citation type="journal article" date="2019" name="Int. J. Syst. Evol. Microbiol.">
        <title>The Global Catalogue of Microorganisms (GCM) 10K type strain sequencing project: providing services to taxonomists for standard genome sequencing and annotation.</title>
        <authorList>
            <consortium name="The Broad Institute Genomics Platform"/>
            <consortium name="The Broad Institute Genome Sequencing Center for Infectious Disease"/>
            <person name="Wu L."/>
            <person name="Ma J."/>
        </authorList>
    </citation>
    <scope>NUCLEOTIDE SEQUENCE [LARGE SCALE GENOMIC DNA]</scope>
    <source>
        <strain evidence="8">JCM 18657</strain>
    </source>
</reference>
<keyword evidence="3 7" id="KW-0328">Glycosyltransferase</keyword>
<evidence type="ECO:0000313" key="8">
    <source>
        <dbReference type="Proteomes" id="UP001596528"/>
    </source>
</evidence>
<evidence type="ECO:0000256" key="1">
    <source>
        <dbReference type="ARBA" id="ARBA00004776"/>
    </source>
</evidence>
<dbReference type="RefSeq" id="WP_138788927.1">
    <property type="nucleotide sequence ID" value="NZ_JBHTGQ010000010.1"/>
</dbReference>
<proteinExistence type="inferred from homology"/>
<keyword evidence="5" id="KW-1133">Transmembrane helix</keyword>
<dbReference type="InterPro" id="IPR001173">
    <property type="entry name" value="Glyco_trans_2-like"/>
</dbReference>
<dbReference type="SUPFAM" id="SSF53448">
    <property type="entry name" value="Nucleotide-diphospho-sugar transferases"/>
    <property type="match status" value="1"/>
</dbReference>
<dbReference type="EC" id="2.4.-.-" evidence="7"/>
<evidence type="ECO:0000256" key="2">
    <source>
        <dbReference type="ARBA" id="ARBA00006739"/>
    </source>
</evidence>
<feature type="transmembrane region" description="Helical" evidence="5">
    <location>
        <begin position="249"/>
        <end position="269"/>
    </location>
</feature>
<dbReference type="Proteomes" id="UP001596528">
    <property type="component" value="Unassembled WGS sequence"/>
</dbReference>
<comment type="pathway">
    <text evidence="1">Cell wall biogenesis; cell wall polysaccharide biosynthesis.</text>
</comment>
<comment type="caution">
    <text evidence="7">The sequence shown here is derived from an EMBL/GenBank/DDBJ whole genome shotgun (WGS) entry which is preliminary data.</text>
</comment>
<evidence type="ECO:0000259" key="6">
    <source>
        <dbReference type="Pfam" id="PF00535"/>
    </source>
</evidence>
<protein>
    <submittedName>
        <fullName evidence="7">Glycosyltransferase family 2 protein</fullName>
        <ecNumber evidence="7">2.4.-.-</ecNumber>
    </submittedName>
</protein>
<dbReference type="Gene3D" id="3.90.550.10">
    <property type="entry name" value="Spore Coat Polysaccharide Biosynthesis Protein SpsA, Chain A"/>
    <property type="match status" value="1"/>
</dbReference>
<keyword evidence="4 7" id="KW-0808">Transferase</keyword>
<dbReference type="GO" id="GO:0016757">
    <property type="term" value="F:glycosyltransferase activity"/>
    <property type="evidence" value="ECO:0007669"/>
    <property type="project" value="UniProtKB-KW"/>
</dbReference>
<gene>
    <name evidence="7" type="ORF">ACFQWB_04260</name>
</gene>
<organism evidence="7 8">
    <name type="scientific">Paenibacillus thermoaerophilus</name>
    <dbReference type="NCBI Taxonomy" id="1215385"/>
    <lineage>
        <taxon>Bacteria</taxon>
        <taxon>Bacillati</taxon>
        <taxon>Bacillota</taxon>
        <taxon>Bacilli</taxon>
        <taxon>Bacillales</taxon>
        <taxon>Paenibacillaceae</taxon>
        <taxon>Paenibacillus</taxon>
    </lineage>
</organism>
<sequence length="318" mass="37280">MDIPIIVQIVTYNSGHCILFCIDSLLKQTFQEFKIVILDNNSNDGTVELVNSHYGNDKRIEIIRSETNHGFCKGHNIIIDRYESKYKLVLNPDAVLSEEYLEKLFKFMESMPHVGMATGVIYRSKNSTEIDSAGIKLLRTRRAKDIKTKPDNVQEVFGICGAVAFYRSACLTDCKINNEYFDEDFFAYKEDVDLAWRSQKMGWKAMVIPDVFAYHERNWKPNVRKNISRITKIHSFKNRYLMIIKNEEIGNIANHTILLVYEIAVLFFVLLREPYLLMSYYKVFCLFSKFLQKRKMIRKITNNRVREGNKNEVFQSNL</sequence>
<dbReference type="EMBL" id="JBHTGQ010000010">
    <property type="protein sequence ID" value="MFC7749159.1"/>
    <property type="molecule type" value="Genomic_DNA"/>
</dbReference>
<evidence type="ECO:0000256" key="3">
    <source>
        <dbReference type="ARBA" id="ARBA00022676"/>
    </source>
</evidence>
<keyword evidence="8" id="KW-1185">Reference proteome</keyword>
<feature type="domain" description="Glycosyltransferase 2-like" evidence="6">
    <location>
        <begin position="8"/>
        <end position="168"/>
    </location>
</feature>
<evidence type="ECO:0000256" key="4">
    <source>
        <dbReference type="ARBA" id="ARBA00022679"/>
    </source>
</evidence>
<dbReference type="CDD" id="cd04186">
    <property type="entry name" value="GT_2_like_c"/>
    <property type="match status" value="1"/>
</dbReference>
<dbReference type="PANTHER" id="PTHR43179">
    <property type="entry name" value="RHAMNOSYLTRANSFERASE WBBL"/>
    <property type="match status" value="1"/>
</dbReference>
<name>A0ABW2UZ36_9BACL</name>
<keyword evidence="5" id="KW-0472">Membrane</keyword>